<dbReference type="NCBIfam" id="NF011580">
    <property type="entry name" value="PRK15004.1"/>
    <property type="match status" value="1"/>
</dbReference>
<dbReference type="PANTHER" id="PTHR46517">
    <property type="entry name" value="FRUCTOSE-2,6-BISPHOSPHATASE TIGAR"/>
    <property type="match status" value="1"/>
</dbReference>
<feature type="binding site" evidence="2">
    <location>
        <position position="57"/>
    </location>
    <ligand>
        <name>substrate</name>
    </ligand>
</feature>
<dbReference type="CDD" id="cd07067">
    <property type="entry name" value="HP_PGM_like"/>
    <property type="match status" value="1"/>
</dbReference>
<evidence type="ECO:0000313" key="3">
    <source>
        <dbReference type="EMBL" id="QFG77156.1"/>
    </source>
</evidence>
<dbReference type="Gene3D" id="3.40.50.1240">
    <property type="entry name" value="Phosphoglycerate mutase-like"/>
    <property type="match status" value="1"/>
</dbReference>
<dbReference type="SUPFAM" id="SSF53254">
    <property type="entry name" value="Phosphoglycerate mutase-like"/>
    <property type="match status" value="1"/>
</dbReference>
<dbReference type="InterPro" id="IPR051695">
    <property type="entry name" value="Phosphoglycerate_Mutase"/>
</dbReference>
<accession>A0A5P6AB05</accession>
<dbReference type="PROSITE" id="PS00175">
    <property type="entry name" value="PG_MUTASE"/>
    <property type="match status" value="1"/>
</dbReference>
<dbReference type="InterPro" id="IPR001345">
    <property type="entry name" value="PG/BPGM_mutase_AS"/>
</dbReference>
<dbReference type="Pfam" id="PF00300">
    <property type="entry name" value="His_Phos_1"/>
    <property type="match status" value="1"/>
</dbReference>
<reference evidence="3" key="1">
    <citation type="submission" date="2018-05" db="EMBL/GenBank/DDBJ databases">
        <title>Bacterial isolates from healthy term breastfed infants carrying antibiotic resistance genes.</title>
        <authorList>
            <person name="Casaburi G."/>
        </authorList>
    </citation>
    <scope>NUCLEOTIDE SEQUENCE [LARGE SCALE GENOMIC DNA]</scope>
    <source>
        <strain evidence="3">7084_4</strain>
    </source>
</reference>
<dbReference type="AlphaFoldDB" id="A0A5P6AB05"/>
<sequence length="298" mass="33638">MKLWLVRHGETEANVAGLYSGHAPTPLTERGMMQAQTLGQLLQAVAFDRVLCSELERTHITADLLLGTRNIPGRLSPNSTRCFGDWEMRHHRDLRLEDTENYAAWCADWQHAAPTNGESFQHFTHRVRTFAEKLTHHPQPDHQLIVGHKGGLSLLIALLLKLPAEAMWHFPVAHGTWSELELHADFATLRVLNSRRAGRRNKNSVQTIDRSEQAVILRSPDVSAKRCFQKLFYKNGDAITGDGWDDSRRHRLLTDIYPDFSTSSGILSGCLLLSIFTHPGNSCRVKHSVILLSTKLMT</sequence>
<keyword evidence="1" id="KW-0378">Hydrolase</keyword>
<dbReference type="GO" id="GO:0045820">
    <property type="term" value="P:negative regulation of glycolytic process"/>
    <property type="evidence" value="ECO:0007669"/>
    <property type="project" value="TreeGrafter"/>
</dbReference>
<evidence type="ECO:0000256" key="1">
    <source>
        <dbReference type="ARBA" id="ARBA00022801"/>
    </source>
</evidence>
<dbReference type="EMBL" id="CP029752">
    <property type="protein sequence ID" value="QFG77156.1"/>
    <property type="molecule type" value="Genomic_DNA"/>
</dbReference>
<dbReference type="InterPro" id="IPR013078">
    <property type="entry name" value="His_Pase_superF_clade-1"/>
</dbReference>
<dbReference type="PANTHER" id="PTHR46517:SF1">
    <property type="entry name" value="FRUCTOSE-2,6-BISPHOSPHATASE TIGAR"/>
    <property type="match status" value="1"/>
</dbReference>
<name>A0A5P6AB05_RAOPL</name>
<dbReference type="GO" id="GO:0004331">
    <property type="term" value="F:fructose-2,6-bisphosphate 2-phosphatase activity"/>
    <property type="evidence" value="ECO:0007669"/>
    <property type="project" value="TreeGrafter"/>
</dbReference>
<protein>
    <submittedName>
        <fullName evidence="3">Adenosylcobalamin/alpha-ribazole phosphatase</fullName>
    </submittedName>
</protein>
<feature type="binding site" evidence="2">
    <location>
        <begin position="7"/>
        <end position="14"/>
    </location>
    <ligand>
        <name>substrate</name>
    </ligand>
</feature>
<organism evidence="3">
    <name type="scientific">Raoultella planticola</name>
    <name type="common">Klebsiella planticola</name>
    <dbReference type="NCBI Taxonomy" id="575"/>
    <lineage>
        <taxon>Bacteria</taxon>
        <taxon>Pseudomonadati</taxon>
        <taxon>Pseudomonadota</taxon>
        <taxon>Gammaproteobacteria</taxon>
        <taxon>Enterobacterales</taxon>
        <taxon>Enterobacteriaceae</taxon>
        <taxon>Klebsiella/Raoultella group</taxon>
        <taxon>Raoultella</taxon>
    </lineage>
</organism>
<proteinExistence type="predicted"/>
<dbReference type="InterPro" id="IPR029033">
    <property type="entry name" value="His_PPase_superfam"/>
</dbReference>
<dbReference type="GO" id="GO:0043456">
    <property type="term" value="P:regulation of pentose-phosphate shunt"/>
    <property type="evidence" value="ECO:0007669"/>
    <property type="project" value="TreeGrafter"/>
</dbReference>
<evidence type="ECO:0000256" key="2">
    <source>
        <dbReference type="PIRSR" id="PIRSR613078-2"/>
    </source>
</evidence>
<gene>
    <name evidence="3" type="ORF">DMB90_15440</name>
</gene>
<dbReference type="SMART" id="SM00855">
    <property type="entry name" value="PGAM"/>
    <property type="match status" value="1"/>
</dbReference>
<dbReference type="GO" id="GO:0005829">
    <property type="term" value="C:cytosol"/>
    <property type="evidence" value="ECO:0007669"/>
    <property type="project" value="TreeGrafter"/>
</dbReference>